<protein>
    <recommendedName>
        <fullName evidence="2">DUF58 domain-containing protein</fullName>
    </recommendedName>
</protein>
<keyword evidence="1" id="KW-1133">Transmembrane helix</keyword>
<evidence type="ECO:0000259" key="2">
    <source>
        <dbReference type="Pfam" id="PF01882"/>
    </source>
</evidence>
<dbReference type="EMBL" id="LGTC01000001">
    <property type="protein sequence ID" value="KNY30040.1"/>
    <property type="molecule type" value="Genomic_DNA"/>
</dbReference>
<reference evidence="4" key="1">
    <citation type="submission" date="2015-07" db="EMBL/GenBank/DDBJ databases">
        <title>Near-Complete Genome Sequence of the Cellulolytic Bacterium Bacteroides (Pseudobacteroides) cellulosolvens ATCC 35603.</title>
        <authorList>
            <person name="Dassa B."/>
            <person name="Utturkar S.M."/>
            <person name="Klingeman D.M."/>
            <person name="Hurt R.A."/>
            <person name="Keller M."/>
            <person name="Xu J."/>
            <person name="Reddy Y.H.K."/>
            <person name="Borovok I."/>
            <person name="Grinberg I.R."/>
            <person name="Lamed R."/>
            <person name="Zhivin O."/>
            <person name="Bayer E.A."/>
            <person name="Brown S.D."/>
        </authorList>
    </citation>
    <scope>NUCLEOTIDE SEQUENCE [LARGE SCALE GENOMIC DNA]</scope>
    <source>
        <strain evidence="4">DSM 2933</strain>
    </source>
</reference>
<dbReference type="RefSeq" id="WP_050753866.1">
    <property type="nucleotide sequence ID" value="NZ_JQKC01000036.1"/>
</dbReference>
<dbReference type="PANTHER" id="PTHR34351:SF2">
    <property type="entry name" value="DUF58 DOMAIN-CONTAINING PROTEIN"/>
    <property type="match status" value="1"/>
</dbReference>
<evidence type="ECO:0000256" key="1">
    <source>
        <dbReference type="SAM" id="Phobius"/>
    </source>
</evidence>
<keyword evidence="4" id="KW-1185">Reference proteome</keyword>
<dbReference type="AlphaFoldDB" id="A0A0L6JWQ6"/>
<dbReference type="STRING" id="398512.Bccel_5317"/>
<keyword evidence="1" id="KW-0812">Transmembrane</keyword>
<dbReference type="Pfam" id="PF01882">
    <property type="entry name" value="DUF58"/>
    <property type="match status" value="1"/>
</dbReference>
<evidence type="ECO:0000313" key="4">
    <source>
        <dbReference type="Proteomes" id="UP000036923"/>
    </source>
</evidence>
<accession>A0A0L6JWQ6</accession>
<comment type="caution">
    <text evidence="3">The sequence shown here is derived from an EMBL/GenBank/DDBJ whole genome shotgun (WGS) entry which is preliminary data.</text>
</comment>
<dbReference type="OrthoDB" id="140416at2"/>
<dbReference type="Proteomes" id="UP000036923">
    <property type="component" value="Unassembled WGS sequence"/>
</dbReference>
<keyword evidence="1" id="KW-0472">Membrane</keyword>
<gene>
    <name evidence="3" type="ORF">Bccel_5317</name>
</gene>
<name>A0A0L6JWQ6_9FIRM</name>
<organism evidence="3 4">
    <name type="scientific">Pseudobacteroides cellulosolvens ATCC 35603 = DSM 2933</name>
    <dbReference type="NCBI Taxonomy" id="398512"/>
    <lineage>
        <taxon>Bacteria</taxon>
        <taxon>Bacillati</taxon>
        <taxon>Bacillota</taxon>
        <taxon>Clostridia</taxon>
        <taxon>Eubacteriales</taxon>
        <taxon>Oscillospiraceae</taxon>
        <taxon>Pseudobacteroides</taxon>
    </lineage>
</organism>
<dbReference type="PANTHER" id="PTHR34351">
    <property type="entry name" value="SLR1927 PROTEIN-RELATED"/>
    <property type="match status" value="1"/>
</dbReference>
<sequence length="441" mass="50226">MLLPDPVVKMIRLFCWVLLIGVFFANTIIIMLSFIPFMFAAIGLLIKPPSKITFERSYTKDRVFSGDTIEISLDIEVHDGTGIVEISEILPRHFEVTEGSSYKVLWKGMGPQKYRLVYKLRCTTTGTYHIGNTAIKVSHCIYGHVHSFMERDPKIIEVSPRLFDTTKAKSISNFSKIPMPLGSVSNLGMSTLEFKEIRQYCYGDSFKSINWKATARNLNKGGYWPIVNDYEKEGKKSVWIYLNVSTSMSMGSNIKNSFESGLEAVNSLADFYLRQNAFVAFGTYNDMQEFIYPGSGQKHYFKILKAILKCSSSIGTARKNGNKQITLKEAIISNKKYISGSEPLFIIVTRYYDKFYDALSDGIDEMSKYTSYRRGGFKIMVVNIIGYGMTASTDLEMLCAELMQLRDYKNIQRLRKKCIWIDWDPSQMSFSKALISQVVGI</sequence>
<proteinExistence type="predicted"/>
<evidence type="ECO:0000313" key="3">
    <source>
        <dbReference type="EMBL" id="KNY30040.1"/>
    </source>
</evidence>
<dbReference type="eggNOG" id="COG1721">
    <property type="taxonomic scope" value="Bacteria"/>
</dbReference>
<feature type="domain" description="DUF58" evidence="2">
    <location>
        <begin position="196"/>
        <end position="309"/>
    </location>
</feature>
<dbReference type="InterPro" id="IPR002881">
    <property type="entry name" value="DUF58"/>
</dbReference>
<dbReference type="PATRIC" id="fig|398512.5.peg.5572"/>
<feature type="transmembrane region" description="Helical" evidence="1">
    <location>
        <begin position="16"/>
        <end position="46"/>
    </location>
</feature>